<accession>A0ACC2EU21</accession>
<dbReference type="Proteomes" id="UP001162992">
    <property type="component" value="Chromosome 1"/>
</dbReference>
<name>A0ACC2EU21_DIPCM</name>
<proteinExistence type="predicted"/>
<sequence>MDLDYDPIYCVEQIQIPPGLPQLLKRFAKEVIRSQPSSLEEFAASYFNNLLRTTKQDAKAPSPTLLQLQAIWDQLKDADSMSPDDVAELCVSHGVSRTMFQKVFQLVEFPSDPVDPKEVIALLITTVAKTFVSVLDFTFKVFGHKTGNRLSIALFFKVLFLLAKRDPDISSQFVTSLTQDLDGKDTISYAELKANTYMQQYFGSKQQSGCL</sequence>
<gene>
    <name evidence="1" type="ORF">O6H91_01G103800</name>
</gene>
<organism evidence="1 2">
    <name type="scientific">Diphasiastrum complanatum</name>
    <name type="common">Issler's clubmoss</name>
    <name type="synonym">Lycopodium complanatum</name>
    <dbReference type="NCBI Taxonomy" id="34168"/>
    <lineage>
        <taxon>Eukaryota</taxon>
        <taxon>Viridiplantae</taxon>
        <taxon>Streptophyta</taxon>
        <taxon>Embryophyta</taxon>
        <taxon>Tracheophyta</taxon>
        <taxon>Lycopodiopsida</taxon>
        <taxon>Lycopodiales</taxon>
        <taxon>Lycopodiaceae</taxon>
        <taxon>Lycopodioideae</taxon>
        <taxon>Diphasiastrum</taxon>
    </lineage>
</organism>
<protein>
    <submittedName>
        <fullName evidence="1">Uncharacterized protein</fullName>
    </submittedName>
</protein>
<dbReference type="EMBL" id="CM055092">
    <property type="protein sequence ID" value="KAJ7570012.1"/>
    <property type="molecule type" value="Genomic_DNA"/>
</dbReference>
<reference evidence="2" key="1">
    <citation type="journal article" date="2024" name="Proc. Natl. Acad. Sci. U.S.A.">
        <title>Extraordinary preservation of gene collinearity over three hundred million years revealed in homosporous lycophytes.</title>
        <authorList>
            <person name="Li C."/>
            <person name="Wickell D."/>
            <person name="Kuo L.Y."/>
            <person name="Chen X."/>
            <person name="Nie B."/>
            <person name="Liao X."/>
            <person name="Peng D."/>
            <person name="Ji J."/>
            <person name="Jenkins J."/>
            <person name="Williams M."/>
            <person name="Shu S."/>
            <person name="Plott C."/>
            <person name="Barry K."/>
            <person name="Rajasekar S."/>
            <person name="Grimwood J."/>
            <person name="Han X."/>
            <person name="Sun S."/>
            <person name="Hou Z."/>
            <person name="He W."/>
            <person name="Dai G."/>
            <person name="Sun C."/>
            <person name="Schmutz J."/>
            <person name="Leebens-Mack J.H."/>
            <person name="Li F.W."/>
            <person name="Wang L."/>
        </authorList>
    </citation>
    <scope>NUCLEOTIDE SEQUENCE [LARGE SCALE GENOMIC DNA]</scope>
    <source>
        <strain evidence="2">cv. PW_Plant_1</strain>
    </source>
</reference>
<evidence type="ECO:0000313" key="2">
    <source>
        <dbReference type="Proteomes" id="UP001162992"/>
    </source>
</evidence>
<keyword evidence="2" id="KW-1185">Reference proteome</keyword>
<evidence type="ECO:0000313" key="1">
    <source>
        <dbReference type="EMBL" id="KAJ7570012.1"/>
    </source>
</evidence>
<comment type="caution">
    <text evidence="1">The sequence shown here is derived from an EMBL/GenBank/DDBJ whole genome shotgun (WGS) entry which is preliminary data.</text>
</comment>